<keyword evidence="5" id="KW-0665">Pyrimidine biosynthesis</keyword>
<dbReference type="Proteomes" id="UP000324383">
    <property type="component" value="Unassembled WGS sequence"/>
</dbReference>
<comment type="caution">
    <text evidence="8">The sequence shown here is derived from an EMBL/GenBank/DDBJ whole genome shotgun (WGS) entry which is preliminary data.</text>
</comment>
<dbReference type="GO" id="GO:0005737">
    <property type="term" value="C:cytoplasm"/>
    <property type="evidence" value="ECO:0007669"/>
    <property type="project" value="InterPro"/>
</dbReference>
<keyword evidence="6" id="KW-0560">Oxidoreductase</keyword>
<gene>
    <name evidence="8" type="ORF">FNJ60_15095</name>
</gene>
<evidence type="ECO:0000256" key="5">
    <source>
        <dbReference type="ARBA" id="ARBA00022975"/>
    </source>
</evidence>
<evidence type="ECO:0000313" key="9">
    <source>
        <dbReference type="Proteomes" id="UP000324383"/>
    </source>
</evidence>
<feature type="non-terminal residue" evidence="8">
    <location>
        <position position="129"/>
    </location>
</feature>
<feature type="domain" description="Dihydroorotate dehydrogenase catalytic" evidence="7">
    <location>
        <begin position="2"/>
        <end position="129"/>
    </location>
</feature>
<dbReference type="Pfam" id="PF01180">
    <property type="entry name" value="DHO_dh"/>
    <property type="match status" value="1"/>
</dbReference>
<dbReference type="EMBL" id="VKLW01000107">
    <property type="protein sequence ID" value="TYK31745.1"/>
    <property type="molecule type" value="Genomic_DNA"/>
</dbReference>
<accession>A0A5D3E959</accession>
<dbReference type="GO" id="GO:0044205">
    <property type="term" value="P:'de novo' UMP biosynthetic process"/>
    <property type="evidence" value="ECO:0007669"/>
    <property type="project" value="UniProtKB-UniPathway"/>
</dbReference>
<evidence type="ECO:0000313" key="8">
    <source>
        <dbReference type="EMBL" id="TYK31745.1"/>
    </source>
</evidence>
<sequence length="129" mass="14073">MSTEINGLKFKNPIMPASGCFGFGEEFSEFYDLNILGGIAIKSITPETRFGNPTPRVAETPSGMLNSIGLQNPGLNKVIENQLVFLEQFDTRILANVAGATEEDYIEVIEALNDLDVVDAFELNISCPN</sequence>
<dbReference type="PANTHER" id="PTHR48109">
    <property type="entry name" value="DIHYDROOROTATE DEHYDROGENASE (QUINONE), MITOCHONDRIAL-RELATED"/>
    <property type="match status" value="1"/>
</dbReference>
<keyword evidence="3" id="KW-0285">Flavoprotein</keyword>
<evidence type="ECO:0000256" key="4">
    <source>
        <dbReference type="ARBA" id="ARBA00022643"/>
    </source>
</evidence>
<dbReference type="SUPFAM" id="SSF51395">
    <property type="entry name" value="FMN-linked oxidoreductases"/>
    <property type="match status" value="1"/>
</dbReference>
<dbReference type="Gene3D" id="3.20.20.70">
    <property type="entry name" value="Aldolase class I"/>
    <property type="match status" value="1"/>
</dbReference>
<comment type="cofactor">
    <cofactor evidence="1">
        <name>FMN</name>
        <dbReference type="ChEBI" id="CHEBI:58210"/>
    </cofactor>
</comment>
<dbReference type="InterPro" id="IPR050074">
    <property type="entry name" value="DHO_dehydrogenase"/>
</dbReference>
<name>A0A5D3E959_9BACE</name>
<dbReference type="GO" id="GO:0006207">
    <property type="term" value="P:'de novo' pyrimidine nucleobase biosynthetic process"/>
    <property type="evidence" value="ECO:0007669"/>
    <property type="project" value="InterPro"/>
</dbReference>
<dbReference type="AlphaFoldDB" id="A0A5D3E959"/>
<evidence type="ECO:0000256" key="1">
    <source>
        <dbReference type="ARBA" id="ARBA00001917"/>
    </source>
</evidence>
<keyword evidence="9" id="KW-1185">Reference proteome</keyword>
<dbReference type="InterPro" id="IPR005720">
    <property type="entry name" value="Dihydroorotate_DH_cat"/>
</dbReference>
<evidence type="ECO:0000256" key="3">
    <source>
        <dbReference type="ARBA" id="ARBA00022630"/>
    </source>
</evidence>
<evidence type="ECO:0000256" key="6">
    <source>
        <dbReference type="ARBA" id="ARBA00023002"/>
    </source>
</evidence>
<dbReference type="UniPathway" id="UPA00070"/>
<dbReference type="PROSITE" id="PS00911">
    <property type="entry name" value="DHODEHASE_1"/>
    <property type="match status" value="1"/>
</dbReference>
<keyword evidence="4" id="KW-0288">FMN</keyword>
<dbReference type="InterPro" id="IPR001295">
    <property type="entry name" value="Dihydroorotate_DH_CS"/>
</dbReference>
<evidence type="ECO:0000256" key="2">
    <source>
        <dbReference type="ARBA" id="ARBA00004725"/>
    </source>
</evidence>
<dbReference type="GO" id="GO:0004152">
    <property type="term" value="F:dihydroorotate dehydrogenase activity"/>
    <property type="evidence" value="ECO:0007669"/>
    <property type="project" value="TreeGrafter"/>
</dbReference>
<dbReference type="InterPro" id="IPR013785">
    <property type="entry name" value="Aldolase_TIM"/>
</dbReference>
<reference evidence="8 9" key="1">
    <citation type="submission" date="2019-07" db="EMBL/GenBank/DDBJ databases">
        <title>Draft Genome Sequences of Bacteroides pyogenes Strains Isolated from the Uterus Holstein Dairy Cows with Metritis.</title>
        <authorList>
            <person name="Cunha F."/>
            <person name="Galvao K.N."/>
            <person name="Jeon S.J."/>
            <person name="Jeong K.C."/>
        </authorList>
    </citation>
    <scope>NUCLEOTIDE SEQUENCE [LARGE SCALE GENOMIC DNA]</scope>
    <source>
        <strain evidence="8 9">KG-31</strain>
    </source>
</reference>
<comment type="pathway">
    <text evidence="2">Pyrimidine metabolism; UMP biosynthesis via de novo pathway.</text>
</comment>
<organism evidence="8 9">
    <name type="scientific">Bacteroides pyogenes</name>
    <dbReference type="NCBI Taxonomy" id="310300"/>
    <lineage>
        <taxon>Bacteria</taxon>
        <taxon>Pseudomonadati</taxon>
        <taxon>Bacteroidota</taxon>
        <taxon>Bacteroidia</taxon>
        <taxon>Bacteroidales</taxon>
        <taxon>Bacteroidaceae</taxon>
        <taxon>Bacteroides</taxon>
    </lineage>
</organism>
<protein>
    <submittedName>
        <fullName evidence="8">Dihydroorotate dehydrogenase catalytic subunit</fullName>
    </submittedName>
</protein>
<dbReference type="PANTHER" id="PTHR48109:SF1">
    <property type="entry name" value="DIHYDROOROTATE DEHYDROGENASE (FUMARATE)"/>
    <property type="match status" value="1"/>
</dbReference>
<proteinExistence type="predicted"/>
<evidence type="ECO:0000259" key="7">
    <source>
        <dbReference type="Pfam" id="PF01180"/>
    </source>
</evidence>